<dbReference type="Pfam" id="PF03638">
    <property type="entry name" value="TCR"/>
    <property type="match status" value="2"/>
</dbReference>
<feature type="compositionally biased region" description="Low complexity" evidence="4">
    <location>
        <begin position="277"/>
        <end position="290"/>
    </location>
</feature>
<dbReference type="InterPro" id="IPR044522">
    <property type="entry name" value="TSO1-like"/>
</dbReference>
<dbReference type="AlphaFoldDB" id="A0A9R0K6F9"/>
<proteinExistence type="inferred from homology"/>
<feature type="region of interest" description="Disordered" evidence="4">
    <location>
        <begin position="651"/>
        <end position="684"/>
    </location>
</feature>
<dbReference type="GeneID" id="110798344"/>
<feature type="region of interest" description="Disordered" evidence="4">
    <location>
        <begin position="272"/>
        <end position="293"/>
    </location>
</feature>
<feature type="domain" description="CRC" evidence="5">
    <location>
        <begin position="466"/>
        <end position="591"/>
    </location>
</feature>
<dbReference type="InterPro" id="IPR005172">
    <property type="entry name" value="CRC"/>
</dbReference>
<dbReference type="KEGG" id="soe:110798344"/>
<dbReference type="PANTHER" id="PTHR46159:SF12">
    <property type="entry name" value="PROTEIN TESMIN_TSO1-LIKE CXC 3-RELATED"/>
    <property type="match status" value="1"/>
</dbReference>
<dbReference type="InterPro" id="IPR033467">
    <property type="entry name" value="Tesmin/TSO1-like_CXC"/>
</dbReference>
<evidence type="ECO:0000256" key="1">
    <source>
        <dbReference type="ARBA" id="ARBA00004123"/>
    </source>
</evidence>
<feature type="region of interest" description="Disordered" evidence="4">
    <location>
        <begin position="80"/>
        <end position="132"/>
    </location>
</feature>
<keyword evidence="6" id="KW-1185">Reference proteome</keyword>
<dbReference type="GO" id="GO:0003700">
    <property type="term" value="F:DNA-binding transcription factor activity"/>
    <property type="evidence" value="ECO:0007669"/>
    <property type="project" value="InterPro"/>
</dbReference>
<dbReference type="Proteomes" id="UP000813463">
    <property type="component" value="Chromosome 3"/>
</dbReference>
<accession>A0A9R0K6F9</accession>
<organism evidence="6 7">
    <name type="scientific">Spinacia oleracea</name>
    <name type="common">Spinach</name>
    <dbReference type="NCBI Taxonomy" id="3562"/>
    <lineage>
        <taxon>Eukaryota</taxon>
        <taxon>Viridiplantae</taxon>
        <taxon>Streptophyta</taxon>
        <taxon>Embryophyta</taxon>
        <taxon>Tracheophyta</taxon>
        <taxon>Spermatophyta</taxon>
        <taxon>Magnoliopsida</taxon>
        <taxon>eudicotyledons</taxon>
        <taxon>Gunneridae</taxon>
        <taxon>Pentapetalae</taxon>
        <taxon>Caryophyllales</taxon>
        <taxon>Chenopodiaceae</taxon>
        <taxon>Chenopodioideae</taxon>
        <taxon>Anserineae</taxon>
        <taxon>Spinacia</taxon>
    </lineage>
</organism>
<dbReference type="GO" id="GO:0005634">
    <property type="term" value="C:nucleus"/>
    <property type="evidence" value="ECO:0007669"/>
    <property type="project" value="UniProtKB-SubCell"/>
</dbReference>
<dbReference type="SMART" id="SM01114">
    <property type="entry name" value="CXC"/>
    <property type="match status" value="2"/>
</dbReference>
<dbReference type="PROSITE" id="PS51634">
    <property type="entry name" value="CRC"/>
    <property type="match status" value="1"/>
</dbReference>
<comment type="similarity">
    <text evidence="2">Belongs to the lin-54 family.</text>
</comment>
<feature type="compositionally biased region" description="Basic and acidic residues" evidence="4">
    <location>
        <begin position="87"/>
        <end position="103"/>
    </location>
</feature>
<reference evidence="7" key="2">
    <citation type="submission" date="2025-08" db="UniProtKB">
        <authorList>
            <consortium name="RefSeq"/>
        </authorList>
    </citation>
    <scope>IDENTIFICATION</scope>
    <source>
        <tissue evidence="7">Leaf</tissue>
    </source>
</reference>
<dbReference type="OrthoDB" id="6283463at2759"/>
<evidence type="ECO:0000313" key="7">
    <source>
        <dbReference type="RefSeq" id="XP_021859215.1"/>
    </source>
</evidence>
<evidence type="ECO:0000313" key="6">
    <source>
        <dbReference type="Proteomes" id="UP000813463"/>
    </source>
</evidence>
<name>A0A9R0K6F9_SPIOL</name>
<evidence type="ECO:0000259" key="5">
    <source>
        <dbReference type="PROSITE" id="PS51634"/>
    </source>
</evidence>
<feature type="compositionally biased region" description="Polar residues" evidence="4">
    <location>
        <begin position="709"/>
        <end position="724"/>
    </location>
</feature>
<comment type="subcellular location">
    <subcellularLocation>
        <location evidence="1">Nucleus</location>
    </subcellularLocation>
</comment>
<evidence type="ECO:0000256" key="3">
    <source>
        <dbReference type="ARBA" id="ARBA00023242"/>
    </source>
</evidence>
<evidence type="ECO:0000256" key="4">
    <source>
        <dbReference type="SAM" id="MobiDB-lite"/>
    </source>
</evidence>
<reference evidence="6" key="1">
    <citation type="journal article" date="2021" name="Nat. Commun.">
        <title>Genomic analyses provide insights into spinach domestication and the genetic basis of agronomic traits.</title>
        <authorList>
            <person name="Cai X."/>
            <person name="Sun X."/>
            <person name="Xu C."/>
            <person name="Sun H."/>
            <person name="Wang X."/>
            <person name="Ge C."/>
            <person name="Zhang Z."/>
            <person name="Wang Q."/>
            <person name="Fei Z."/>
            <person name="Jiao C."/>
            <person name="Wang Q."/>
        </authorList>
    </citation>
    <scope>NUCLEOTIDE SEQUENCE [LARGE SCALE GENOMIC DNA]</scope>
    <source>
        <strain evidence="6">cv. Varoflay</strain>
    </source>
</reference>
<keyword evidence="3" id="KW-0539">Nucleus</keyword>
<feature type="region of interest" description="Disordered" evidence="4">
    <location>
        <begin position="709"/>
        <end position="747"/>
    </location>
</feature>
<sequence>MDTPERSQIGTPVSKFEESPFSNFINSLSPINPTKTIHVSQTFGSLSFTSPPSVFTSPHVSLQKDNKFLRRHLVSDLLKAQLQSDGGNKDPIAEEDTSAEHQSDGLPDVQVRGEEGSGSEGSAKPLEDTSDCATELPRELKYDSGSPRCKAVTSSSSDTRCETNTSTALIQFVQESSIQGSFQTELNSQEVKDGNEEEACDWQSLISGSSDLFIFDSPNVTETSKGSLQKSQQQEETNVFASLLARFPTEQAYHLQNSLQLGSTGCNEALETAQHSTQPTEETELQQTDQPSENLEITSVNEFFPTDSGEKPGKQPFSNLHRGLRRRCLTFEMPRMKRSIDGVLFSSSLSSLQNEDNPPSSNRQPITPRVESSRCIFPGIGLHLNALAAASKDSGISNTEMLSPASQEHLINSLACLRNDEGPAENVIENAEDPSQTSVFAATEDLNSNSPKKKRRKFETTGEGESCKRCNCKKSKCLKLYCECFAAGVYCVEPCSCLDCFNKPIHEDTVLATRKQIESRNPLAFAPKVIRTSDSAQEIGEDTTRTPASARHKRGCNCKKSNCLKKYCECYQGGVGCSINCRCEGCKNAFGRKDGSSMIGTEVEMDKLQASEKSILDRSLDIHGFQDDDDQNSEFAIPMTPSRLYRTSVPLATSSKGKPPRSSLGTIGSSSSGLHSVDGPGRSTFLRTQSRIDKHFQSVSVDEIPAVLQNSSPPSISLKKTLSPKSKRISPPHHNNGQPLGLRSSRKLILQSIPSFPSLSPRR</sequence>
<protein>
    <submittedName>
        <fullName evidence="7">Protein tesmin/TSO1-like CXC 2</fullName>
    </submittedName>
</protein>
<feature type="compositionally biased region" description="Polar residues" evidence="4">
    <location>
        <begin position="350"/>
        <end position="365"/>
    </location>
</feature>
<dbReference type="PANTHER" id="PTHR46159">
    <property type="entry name" value="PROTEIN TESMIN/TSO1-LIKE CXC 2"/>
    <property type="match status" value="1"/>
</dbReference>
<feature type="compositionally biased region" description="Low complexity" evidence="4">
    <location>
        <begin position="662"/>
        <end position="676"/>
    </location>
</feature>
<feature type="region of interest" description="Disordered" evidence="4">
    <location>
        <begin position="350"/>
        <end position="369"/>
    </location>
</feature>
<gene>
    <name evidence="7" type="primary">LOC110798344</name>
</gene>
<dbReference type="RefSeq" id="XP_021859215.1">
    <property type="nucleotide sequence ID" value="XM_022003523.2"/>
</dbReference>
<evidence type="ECO:0000256" key="2">
    <source>
        <dbReference type="ARBA" id="ARBA00007267"/>
    </source>
</evidence>